<feature type="transmembrane region" description="Helical" evidence="17">
    <location>
        <begin position="110"/>
        <end position="130"/>
    </location>
</feature>
<feature type="transmembrane region" description="Helical" evidence="17">
    <location>
        <begin position="151"/>
        <end position="171"/>
    </location>
</feature>
<keyword evidence="7 17" id="KW-0812">Transmembrane</keyword>
<feature type="domain" description="NADH dehydrogenase subunit 5 C-terminal" evidence="20">
    <location>
        <begin position="392"/>
        <end position="572"/>
    </location>
</feature>
<dbReference type="Pfam" id="PF00361">
    <property type="entry name" value="Proton_antipo_M"/>
    <property type="match status" value="1"/>
</dbReference>
<evidence type="ECO:0000256" key="7">
    <source>
        <dbReference type="ARBA" id="ARBA00022692"/>
    </source>
</evidence>
<feature type="transmembrane region" description="Helical" evidence="17">
    <location>
        <begin position="271"/>
        <end position="289"/>
    </location>
</feature>
<keyword evidence="14 17" id="KW-0496">Mitochondrion</keyword>
<keyword evidence="5 17" id="KW-0813">Transport</keyword>
<keyword evidence="6" id="KW-0679">Respiratory chain</keyword>
<dbReference type="PANTHER" id="PTHR42829:SF2">
    <property type="entry name" value="NADH-UBIQUINONE OXIDOREDUCTASE CHAIN 5"/>
    <property type="match status" value="1"/>
</dbReference>
<geneLocation type="mitochondrion" evidence="21"/>
<dbReference type="AlphaFoldDB" id="A0A191ZS39"/>
<keyword evidence="13 17" id="KW-0830">Ubiquinone</keyword>
<evidence type="ECO:0000256" key="4">
    <source>
        <dbReference type="ARBA" id="ARBA00021096"/>
    </source>
</evidence>
<dbReference type="GO" id="GO:0003954">
    <property type="term" value="F:NADH dehydrogenase activity"/>
    <property type="evidence" value="ECO:0007669"/>
    <property type="project" value="TreeGrafter"/>
</dbReference>
<name>A0A191ZS39_9CUCU</name>
<dbReference type="EC" id="7.1.1.2" evidence="3 17"/>
<dbReference type="InterPro" id="IPR001516">
    <property type="entry name" value="Proton_antipo_N"/>
</dbReference>
<feature type="transmembrane region" description="Helical" evidence="17">
    <location>
        <begin position="419"/>
        <end position="443"/>
    </location>
</feature>
<dbReference type="InterPro" id="IPR010934">
    <property type="entry name" value="NADH_DH_su5_C"/>
</dbReference>
<reference evidence="21" key="1">
    <citation type="journal article" date="2016" name="Mol. Ecol. Resour.">
        <title>Lessons from genome skimming of arthropod-preserving ethanol.</title>
        <authorList>
            <person name="Linard B."/>
            <person name="Arribas P."/>
            <person name="Andujar C."/>
            <person name="Crampton-Platt A."/>
            <person name="Vogler A.P."/>
        </authorList>
    </citation>
    <scope>NUCLEOTIDE SEQUENCE</scope>
</reference>
<proteinExistence type="inferred from homology"/>
<comment type="subcellular location">
    <subcellularLocation>
        <location evidence="2">Mitochondrion inner membrane</location>
        <topology evidence="2">Multi-pass membrane protein</topology>
    </subcellularLocation>
</comment>
<evidence type="ECO:0000256" key="12">
    <source>
        <dbReference type="ARBA" id="ARBA00023027"/>
    </source>
</evidence>
<evidence type="ECO:0000259" key="19">
    <source>
        <dbReference type="Pfam" id="PF00662"/>
    </source>
</evidence>
<accession>A0A191ZS39</accession>
<gene>
    <name evidence="21" type="primary">nad5</name>
</gene>
<evidence type="ECO:0000256" key="15">
    <source>
        <dbReference type="ARBA" id="ARBA00023136"/>
    </source>
</evidence>
<feature type="transmembrane region" description="Helical" evidence="17">
    <location>
        <begin position="545"/>
        <end position="572"/>
    </location>
</feature>
<evidence type="ECO:0000256" key="8">
    <source>
        <dbReference type="ARBA" id="ARBA00022792"/>
    </source>
</evidence>
<evidence type="ECO:0000256" key="6">
    <source>
        <dbReference type="ARBA" id="ARBA00022660"/>
    </source>
</evidence>
<feature type="transmembrane region" description="Helical" evidence="17">
    <location>
        <begin position="449"/>
        <end position="471"/>
    </location>
</feature>
<evidence type="ECO:0000313" key="21">
    <source>
        <dbReference type="EMBL" id="ANJ70689.1"/>
    </source>
</evidence>
<feature type="domain" description="NADH-Ubiquinone oxidoreductase (complex I) chain 5 N-terminal" evidence="19">
    <location>
        <begin position="43"/>
        <end position="89"/>
    </location>
</feature>
<evidence type="ECO:0000256" key="3">
    <source>
        <dbReference type="ARBA" id="ARBA00012944"/>
    </source>
</evidence>
<evidence type="ECO:0000256" key="10">
    <source>
        <dbReference type="ARBA" id="ARBA00022982"/>
    </source>
</evidence>
<dbReference type="GO" id="GO:0015990">
    <property type="term" value="P:electron transport coupled proton transport"/>
    <property type="evidence" value="ECO:0007669"/>
    <property type="project" value="TreeGrafter"/>
</dbReference>
<keyword evidence="12 17" id="KW-0520">NAD</keyword>
<dbReference type="Pfam" id="PF00662">
    <property type="entry name" value="Proton_antipo_N"/>
    <property type="match status" value="1"/>
</dbReference>
<protein>
    <recommendedName>
        <fullName evidence="4 17">NADH-ubiquinone oxidoreductase chain 5</fullName>
        <ecNumber evidence="3 17">7.1.1.2</ecNumber>
    </recommendedName>
</protein>
<feature type="transmembrane region" description="Helical" evidence="17">
    <location>
        <begin position="215"/>
        <end position="233"/>
    </location>
</feature>
<evidence type="ECO:0000256" key="16">
    <source>
        <dbReference type="ARBA" id="ARBA00049551"/>
    </source>
</evidence>
<keyword evidence="10" id="KW-0249">Electron transport</keyword>
<feature type="transmembrane region" description="Helical" evidence="17">
    <location>
        <begin position="49"/>
        <end position="73"/>
    </location>
</feature>
<keyword evidence="15 17" id="KW-0472">Membrane</keyword>
<evidence type="ECO:0000256" key="14">
    <source>
        <dbReference type="ARBA" id="ARBA00023128"/>
    </source>
</evidence>
<dbReference type="GO" id="GO:0008137">
    <property type="term" value="F:NADH dehydrogenase (ubiquinone) activity"/>
    <property type="evidence" value="ECO:0007669"/>
    <property type="project" value="UniProtKB-EC"/>
</dbReference>
<dbReference type="EMBL" id="KT876915">
    <property type="protein sequence ID" value="ANJ70689.1"/>
    <property type="molecule type" value="Genomic_DNA"/>
</dbReference>
<evidence type="ECO:0000256" key="13">
    <source>
        <dbReference type="ARBA" id="ARBA00023075"/>
    </source>
</evidence>
<comment type="function">
    <text evidence="17">Core subunit of the mitochondrial membrane respiratory chain NADH dehydrogenase (Complex I) which catalyzes electron transfer from NADH through the respiratory chain, using ubiquinone as an electron acceptor. Essential for the catalytic activity and assembly of complex I.</text>
</comment>
<keyword evidence="11 17" id="KW-1133">Transmembrane helix</keyword>
<evidence type="ECO:0000259" key="18">
    <source>
        <dbReference type="Pfam" id="PF00361"/>
    </source>
</evidence>
<dbReference type="InterPro" id="IPR001750">
    <property type="entry name" value="ND/Mrp_TM"/>
</dbReference>
<dbReference type="InterPro" id="IPR003945">
    <property type="entry name" value="NU5C-like"/>
</dbReference>
<evidence type="ECO:0000256" key="11">
    <source>
        <dbReference type="ARBA" id="ARBA00022989"/>
    </source>
</evidence>
<evidence type="ECO:0000256" key="17">
    <source>
        <dbReference type="RuleBase" id="RU003404"/>
    </source>
</evidence>
<evidence type="ECO:0000256" key="2">
    <source>
        <dbReference type="ARBA" id="ARBA00004448"/>
    </source>
</evidence>
<sequence>MILNVCLIYFYFMGISSLLCFFLSVYFLVADLVYFFEFGLLMVNSSSVVMTFLFDWMTLLFMSFVLFISSMVIYYSREYMEGDLFINRFILLVVMFVVSMMLLIISPNLISILLGWDGLGLVSYCLVIYYQNVKSYNAGMLTALSNRIGDVALLMAIAWMLNYGSWNYVFYLEEAKGDYYMKVISCLVLLAALTKSAQIPFSSWLPAAMAAPTPVSSLVHSSTLVTAGVYLLIRFNFCFSNSLSYVLLFIASMTMFMSGLGASFEFDLKKIIALSTLSQLGLMMSILALGSYKLAFFHLLTHALFKALLFMCAGNVIHNLGNCQDIRFMGGMVNFMPLTCAYFNICSLALCGIPFLSGFYSKDLILEVMSMGYLNIYIYLIFYLSIGLTVCYSVRLVYYSWVGTWNYLSLGSVSDEGKIMLSGMSGLIFFVVFMGSCLSWMIFPYPYVIILPFILKVMALLMIILGGWIGFEVSKFNLSYDNIFLNNYSFSWFFSGMWNMPVISTLGVNYLPIVGGSLLYKSLDQGWTEYFGAQKIYSSLVSNSLMFQVFMFNSIKVFFILMLVWLLIIFMFYLNSLFSAWCWSYQGNLLFLSIYKWKINFTLKM</sequence>
<keyword evidence="9" id="KW-1278">Translocase</keyword>
<dbReference type="PANTHER" id="PTHR42829">
    <property type="entry name" value="NADH-UBIQUINONE OXIDOREDUCTASE CHAIN 5"/>
    <property type="match status" value="1"/>
</dbReference>
<evidence type="ECO:0000256" key="9">
    <source>
        <dbReference type="ARBA" id="ARBA00022967"/>
    </source>
</evidence>
<comment type="catalytic activity">
    <reaction evidence="16 17">
        <text>a ubiquinone + NADH + 5 H(+)(in) = a ubiquinol + NAD(+) + 4 H(+)(out)</text>
        <dbReference type="Rhea" id="RHEA:29091"/>
        <dbReference type="Rhea" id="RHEA-COMP:9565"/>
        <dbReference type="Rhea" id="RHEA-COMP:9566"/>
        <dbReference type="ChEBI" id="CHEBI:15378"/>
        <dbReference type="ChEBI" id="CHEBI:16389"/>
        <dbReference type="ChEBI" id="CHEBI:17976"/>
        <dbReference type="ChEBI" id="CHEBI:57540"/>
        <dbReference type="ChEBI" id="CHEBI:57945"/>
        <dbReference type="EC" id="7.1.1.2"/>
    </reaction>
</comment>
<feature type="transmembrane region" description="Helical" evidence="17">
    <location>
        <begin position="85"/>
        <end position="104"/>
    </location>
</feature>
<feature type="transmembrane region" description="Helical" evidence="17">
    <location>
        <begin position="338"/>
        <end position="356"/>
    </location>
</feature>
<comment type="similarity">
    <text evidence="17">Belongs to the complex I subunit 5 family.</text>
</comment>
<keyword evidence="8" id="KW-0999">Mitochondrion inner membrane</keyword>
<evidence type="ECO:0000256" key="1">
    <source>
        <dbReference type="ARBA" id="ARBA00003257"/>
    </source>
</evidence>
<feature type="transmembrane region" description="Helical" evidence="17">
    <location>
        <begin position="7"/>
        <end position="29"/>
    </location>
</feature>
<evidence type="ECO:0000259" key="20">
    <source>
        <dbReference type="Pfam" id="PF06455"/>
    </source>
</evidence>
<feature type="transmembrane region" description="Helical" evidence="17">
    <location>
        <begin position="376"/>
        <end position="398"/>
    </location>
</feature>
<dbReference type="PRINTS" id="PR01434">
    <property type="entry name" value="NADHDHGNASE5"/>
</dbReference>
<dbReference type="GO" id="GO:0005743">
    <property type="term" value="C:mitochondrial inner membrane"/>
    <property type="evidence" value="ECO:0007669"/>
    <property type="project" value="UniProtKB-SubCell"/>
</dbReference>
<organism evidence="21">
    <name type="scientific">Uloma sp. BMNH 1425257</name>
    <dbReference type="NCBI Taxonomy" id="1859511"/>
    <lineage>
        <taxon>Eukaryota</taxon>
        <taxon>Metazoa</taxon>
        <taxon>Ecdysozoa</taxon>
        <taxon>Arthropoda</taxon>
        <taxon>Hexapoda</taxon>
        <taxon>Insecta</taxon>
        <taxon>Pterygota</taxon>
        <taxon>Neoptera</taxon>
        <taxon>Endopterygota</taxon>
        <taxon>Coleoptera</taxon>
        <taxon>Polyphaga</taxon>
        <taxon>Cucujiformia</taxon>
        <taxon>Tenebrionidae</taxon>
        <taxon>Uloma</taxon>
    </lineage>
</organism>
<evidence type="ECO:0000256" key="5">
    <source>
        <dbReference type="ARBA" id="ARBA00022448"/>
    </source>
</evidence>
<dbReference type="Pfam" id="PF06455">
    <property type="entry name" value="NADH5_C"/>
    <property type="match status" value="1"/>
</dbReference>
<dbReference type="GO" id="GO:0042773">
    <property type="term" value="P:ATP synthesis coupled electron transport"/>
    <property type="evidence" value="ECO:0007669"/>
    <property type="project" value="InterPro"/>
</dbReference>
<comment type="function">
    <text evidence="1">Core subunit of the mitochondrial membrane respiratory chain NADH dehydrogenase (Complex I) that is believed to belong to the minimal assembly required for catalysis. Complex I functions in the transfer of electrons from NADH to the respiratory chain. The immediate electron acceptor for the enzyme is believed to be ubiquinone.</text>
</comment>
<feature type="transmembrane region" description="Helical" evidence="17">
    <location>
        <begin position="295"/>
        <end position="317"/>
    </location>
</feature>
<feature type="transmembrane region" description="Helical" evidence="17">
    <location>
        <begin position="245"/>
        <end position="264"/>
    </location>
</feature>
<feature type="domain" description="NADH:quinone oxidoreductase/Mrp antiporter transmembrane" evidence="18">
    <location>
        <begin position="106"/>
        <end position="383"/>
    </location>
</feature>